<organism evidence="2 3">
    <name type="scientific">Colletotrichum fructicola (strain Nara gc5)</name>
    <name type="common">Anthracnose fungus</name>
    <name type="synonym">Colletotrichum gloeosporioides (strain Nara gc5)</name>
    <dbReference type="NCBI Taxonomy" id="1213859"/>
    <lineage>
        <taxon>Eukaryota</taxon>
        <taxon>Fungi</taxon>
        <taxon>Dikarya</taxon>
        <taxon>Ascomycota</taxon>
        <taxon>Pezizomycotina</taxon>
        <taxon>Sordariomycetes</taxon>
        <taxon>Hypocreomycetidae</taxon>
        <taxon>Glomerellales</taxon>
        <taxon>Glomerellaceae</taxon>
        <taxon>Colletotrichum</taxon>
        <taxon>Colletotrichum gloeosporioides species complex</taxon>
    </lineage>
</organism>
<protein>
    <submittedName>
        <fullName evidence="2">Uncharacterized protein</fullName>
    </submittedName>
</protein>
<comment type="caution">
    <text evidence="2">The sequence shown here is derived from an EMBL/GenBank/DDBJ whole genome shotgun (WGS) entry which is preliminary data.</text>
</comment>
<reference evidence="2 3" key="2">
    <citation type="submission" date="2020-04" db="EMBL/GenBank/DDBJ databases">
        <title>Genome sequencing and assembly of multiple isolates from the Colletotrichum gloeosporioides species complex.</title>
        <authorList>
            <person name="Gan P."/>
            <person name="Shirasu K."/>
        </authorList>
    </citation>
    <scope>NUCLEOTIDE SEQUENCE [LARGE SCALE GENOMIC DNA]</scope>
    <source>
        <strain evidence="2 3">Nara gc5</strain>
    </source>
</reference>
<feature type="region of interest" description="Disordered" evidence="1">
    <location>
        <begin position="1"/>
        <end position="51"/>
    </location>
</feature>
<reference evidence="2 3" key="1">
    <citation type="submission" date="2012-08" db="EMBL/GenBank/DDBJ databases">
        <authorList>
            <person name="Gan P.H.P."/>
            <person name="Ikeda K."/>
            <person name="Irieda H."/>
            <person name="Narusaka M."/>
            <person name="O'Connell R.J."/>
            <person name="Narusaka Y."/>
            <person name="Takano Y."/>
            <person name="Kubo Y."/>
            <person name="Shirasu K."/>
        </authorList>
    </citation>
    <scope>NUCLEOTIDE SEQUENCE [LARGE SCALE GENOMIC DNA]</scope>
    <source>
        <strain evidence="2 3">Nara gc5</strain>
    </source>
</reference>
<dbReference type="InParanoid" id="A0A7J6IX76"/>
<proteinExistence type="predicted"/>
<dbReference type="Proteomes" id="UP000011096">
    <property type="component" value="Unassembled WGS sequence"/>
</dbReference>
<dbReference type="RefSeq" id="XP_066008133.1">
    <property type="nucleotide sequence ID" value="XM_066152545.1"/>
</dbReference>
<dbReference type="AlphaFoldDB" id="A0A7J6IX76"/>
<keyword evidence="3" id="KW-1185">Reference proteome</keyword>
<gene>
    <name evidence="2" type="ORF">CGGC5_v011545</name>
</gene>
<dbReference type="EMBL" id="ANPB02000006">
    <property type="protein sequence ID" value="KAF4480541.1"/>
    <property type="molecule type" value="Genomic_DNA"/>
</dbReference>
<evidence type="ECO:0000313" key="2">
    <source>
        <dbReference type="EMBL" id="KAF4480541.1"/>
    </source>
</evidence>
<evidence type="ECO:0000313" key="3">
    <source>
        <dbReference type="Proteomes" id="UP000011096"/>
    </source>
</evidence>
<name>A0A7J6IX76_COLFN</name>
<feature type="compositionally biased region" description="Low complexity" evidence="1">
    <location>
        <begin position="27"/>
        <end position="41"/>
    </location>
</feature>
<feature type="compositionally biased region" description="Polar residues" evidence="1">
    <location>
        <begin position="64"/>
        <end position="76"/>
    </location>
</feature>
<dbReference type="GeneID" id="90980160"/>
<feature type="compositionally biased region" description="Basic and acidic residues" evidence="1">
    <location>
        <begin position="13"/>
        <end position="25"/>
    </location>
</feature>
<sequence>MPLYSKTQATLERASRCDQDQDKSRNRNSNNRRNTSERNANQGAAQKTQKYELLTRRRLGRNTEIPQQQRNAAHSTRSNLDKLLYHLRLLESIAIRLAHRNRGSKTRHHCPKLSLLVWPAIHLSPFVDRPACSSLTLTYTTTQTTTVCLPRPPPSCLKSPGDLRCTESSIQDL</sequence>
<accession>A0A7J6IX76</accession>
<feature type="region of interest" description="Disordered" evidence="1">
    <location>
        <begin position="57"/>
        <end position="76"/>
    </location>
</feature>
<evidence type="ECO:0000256" key="1">
    <source>
        <dbReference type="SAM" id="MobiDB-lite"/>
    </source>
</evidence>
<feature type="compositionally biased region" description="Polar residues" evidence="1">
    <location>
        <begin position="1"/>
        <end position="10"/>
    </location>
</feature>